<evidence type="ECO:0000313" key="2">
    <source>
        <dbReference type="Proteomes" id="UP000016626"/>
    </source>
</evidence>
<feature type="non-terminal residue" evidence="1">
    <location>
        <position position="212"/>
    </location>
</feature>
<dbReference type="Proteomes" id="UP000016626">
    <property type="component" value="Unassembled WGS sequence"/>
</dbReference>
<accession>U2QDC9</accession>
<dbReference type="HOGENOM" id="CLU_113936_0_0_0"/>
<name>U2QDC9_LEPWF</name>
<organism evidence="1 2">
    <name type="scientific">Leptotrichia wadei (strain F0279)</name>
    <dbReference type="NCBI Taxonomy" id="888055"/>
    <lineage>
        <taxon>Bacteria</taxon>
        <taxon>Fusobacteriati</taxon>
        <taxon>Fusobacteriota</taxon>
        <taxon>Fusobacteriia</taxon>
        <taxon>Fusobacteriales</taxon>
        <taxon>Leptotrichiaceae</taxon>
        <taxon>Leptotrichia</taxon>
    </lineage>
</organism>
<gene>
    <name evidence="1" type="ORF">HMPREF9015_00104</name>
</gene>
<sequence length="212" mass="24576">MLNKIRKLSYFLFLLFINISLFAVKLSEISGIKKLSNYNEIKNIEVSRIFEKKSGTSVFNRINGLAYPKNENKVFSGVLIARENNNIVGLYQYNNGKLEGIVNDYYENGQIHINSIARNDKIEGKTFIYYPDGKLQDYRIFENDIIIKSTEYNKNGKIKNTLTSTGGLNAVIILYYENEFKSAEIEVIQDYSNRKEEIKFIKNGKTTVYERN</sequence>
<evidence type="ECO:0000313" key="1">
    <source>
        <dbReference type="EMBL" id="ERK54179.1"/>
    </source>
</evidence>
<evidence type="ECO:0008006" key="3">
    <source>
        <dbReference type="Google" id="ProtNLM"/>
    </source>
</evidence>
<dbReference type="SUPFAM" id="SSF82185">
    <property type="entry name" value="Histone H3 K4-specific methyltransferase SET7/9 N-terminal domain"/>
    <property type="match status" value="1"/>
</dbReference>
<dbReference type="Gene3D" id="3.90.930.1">
    <property type="match status" value="1"/>
</dbReference>
<reference evidence="1 2" key="1">
    <citation type="submission" date="2013-06" db="EMBL/GenBank/DDBJ databases">
        <authorList>
            <person name="Weinstock G."/>
            <person name="Sodergren E."/>
            <person name="Lobos E.A."/>
            <person name="Fulton L."/>
            <person name="Fulton R."/>
            <person name="Courtney L."/>
            <person name="Fronick C."/>
            <person name="O'Laughlin M."/>
            <person name="Godfrey J."/>
            <person name="Wilson R.M."/>
            <person name="Miner T."/>
            <person name="Farmer C."/>
            <person name="Delehaunty K."/>
            <person name="Cordes M."/>
            <person name="Minx P."/>
            <person name="Tomlinson C."/>
            <person name="Chen J."/>
            <person name="Wollam A."/>
            <person name="Pepin K.H."/>
            <person name="Bhonagiri V."/>
            <person name="Zhang X."/>
            <person name="Warren W."/>
            <person name="Mitreva M."/>
            <person name="Mardis E.R."/>
            <person name="Wilson R.K."/>
        </authorList>
    </citation>
    <scope>NUCLEOTIDE SEQUENCE [LARGE SCALE GENOMIC DNA]</scope>
    <source>
        <strain evidence="1 2">F0279</strain>
    </source>
</reference>
<dbReference type="EMBL" id="AWVM01000010">
    <property type="protein sequence ID" value="ERK54179.1"/>
    <property type="molecule type" value="Genomic_DNA"/>
</dbReference>
<protein>
    <recommendedName>
        <fullName evidence="3">MORN repeat protein</fullName>
    </recommendedName>
</protein>
<proteinExistence type="predicted"/>
<comment type="caution">
    <text evidence="1">The sequence shown here is derived from an EMBL/GenBank/DDBJ whole genome shotgun (WGS) entry which is preliminary data.</text>
</comment>
<dbReference type="eggNOG" id="COG2849">
    <property type="taxonomic scope" value="Bacteria"/>
</dbReference>
<dbReference type="AlphaFoldDB" id="U2QDC9"/>